<evidence type="ECO:0000256" key="7">
    <source>
        <dbReference type="ARBA" id="ARBA00023136"/>
    </source>
</evidence>
<evidence type="ECO:0000256" key="4">
    <source>
        <dbReference type="ARBA" id="ARBA00022692"/>
    </source>
</evidence>
<sequence length="90" mass="9606">MDEIIYSSNKAMLLIVMLSAIPVIVATVVGLLVGLIQTVTQLQEQTLPFGIKLLAVFGSLFMISGWLADKVMNYALEVLTTAIPAIGLLG</sequence>
<dbReference type="Proteomes" id="UP000005012">
    <property type="component" value="Chromosome"/>
</dbReference>
<dbReference type="RefSeq" id="WP_004926250.1">
    <property type="nucleotide sequence ID" value="NC_017731.1"/>
</dbReference>
<dbReference type="GO" id="GO:0005886">
    <property type="term" value="C:plasma membrane"/>
    <property type="evidence" value="ECO:0007669"/>
    <property type="project" value="UniProtKB-SubCell"/>
</dbReference>
<reference evidence="10" key="2">
    <citation type="submission" date="2012-04" db="EMBL/GenBank/DDBJ databases">
        <title>Complete genome sequence of Providencia stuartii clinical isolate MRSN 2154.</title>
        <authorList>
            <person name="Clifford R.J."/>
            <person name="Hang J."/>
            <person name="Riley M.C."/>
            <person name="Onmus-Leone F."/>
            <person name="Kuschner R.A."/>
            <person name="Lesho E.P."/>
            <person name="Waterman P.E."/>
        </authorList>
    </citation>
    <scope>NUCLEOTIDE SEQUENCE [LARGE SCALE GENOMIC DNA]</scope>
    <source>
        <strain evidence="10">MRSN 2154</strain>
    </source>
</reference>
<accession>A0A140NME0</accession>
<dbReference type="AlphaFoldDB" id="A0A140NME0"/>
<dbReference type="EMBL" id="CP003488">
    <property type="protein sequence ID" value="AFH93818.1"/>
    <property type="molecule type" value="Genomic_DNA"/>
</dbReference>
<keyword evidence="7 8" id="KW-0472">Membrane</keyword>
<dbReference type="OrthoDB" id="9806440at2"/>
<dbReference type="PANTHER" id="PTHR34040:SF7">
    <property type="entry name" value="SURFACE PRESENTATION OF ANTIGENS PROTEIN SPAQ"/>
    <property type="match status" value="1"/>
</dbReference>
<evidence type="ECO:0000313" key="10">
    <source>
        <dbReference type="Proteomes" id="UP000005012"/>
    </source>
</evidence>
<dbReference type="HOGENOM" id="CLU_164516_1_2_6"/>
<evidence type="ECO:0000256" key="6">
    <source>
        <dbReference type="ARBA" id="ARBA00023026"/>
    </source>
</evidence>
<feature type="transmembrane region" description="Helical" evidence="8">
    <location>
        <begin position="12"/>
        <end position="37"/>
    </location>
</feature>
<proteinExistence type="inferred from homology"/>
<dbReference type="GO" id="GO:0009306">
    <property type="term" value="P:protein secretion"/>
    <property type="evidence" value="ECO:0007669"/>
    <property type="project" value="InterPro"/>
</dbReference>
<gene>
    <name evidence="9" type="ordered locus">S70_09790</name>
</gene>
<evidence type="ECO:0000256" key="2">
    <source>
        <dbReference type="ARBA" id="ARBA00006156"/>
    </source>
</evidence>
<keyword evidence="6" id="KW-0843">Virulence</keyword>
<evidence type="ECO:0000313" key="9">
    <source>
        <dbReference type="EMBL" id="AFH93818.1"/>
    </source>
</evidence>
<dbReference type="InterPro" id="IPR002191">
    <property type="entry name" value="Bac_export_3"/>
</dbReference>
<keyword evidence="3" id="KW-1003">Cell membrane</keyword>
<reference evidence="9 10" key="1">
    <citation type="journal article" date="2012" name="J. Bacteriol.">
        <title>Complete Genome Sequence of Providencia stuartii Clinical Isolate MRSN 2154.</title>
        <authorList>
            <person name="Clifford R.J."/>
            <person name="Hang J."/>
            <person name="Riley M.C."/>
            <person name="Onmus-Leone F."/>
            <person name="Kuschner R.A."/>
            <person name="Lesho E.P."/>
            <person name="Waterman P.E."/>
        </authorList>
    </citation>
    <scope>NUCLEOTIDE SEQUENCE [LARGE SCALE GENOMIC DNA]</scope>
    <source>
        <strain evidence="9 10">MRSN 2154</strain>
    </source>
</reference>
<evidence type="ECO:0000256" key="1">
    <source>
        <dbReference type="ARBA" id="ARBA00004651"/>
    </source>
</evidence>
<keyword evidence="5 8" id="KW-1133">Transmembrane helix</keyword>
<organism evidence="9 10">
    <name type="scientific">Providencia stuartii (strain MRSN 2154)</name>
    <dbReference type="NCBI Taxonomy" id="1157951"/>
    <lineage>
        <taxon>Bacteria</taxon>
        <taxon>Pseudomonadati</taxon>
        <taxon>Pseudomonadota</taxon>
        <taxon>Gammaproteobacteria</taxon>
        <taxon>Enterobacterales</taxon>
        <taxon>Morganellaceae</taxon>
        <taxon>Providencia</taxon>
    </lineage>
</organism>
<dbReference type="InterPro" id="IPR006306">
    <property type="entry name" value="T3SS_HrpO"/>
</dbReference>
<feature type="transmembrane region" description="Helical" evidence="8">
    <location>
        <begin position="49"/>
        <end position="68"/>
    </location>
</feature>
<dbReference type="PRINTS" id="PR00952">
    <property type="entry name" value="TYPE3IMQPROT"/>
</dbReference>
<evidence type="ECO:0000256" key="8">
    <source>
        <dbReference type="SAM" id="Phobius"/>
    </source>
</evidence>
<evidence type="ECO:0000256" key="3">
    <source>
        <dbReference type="ARBA" id="ARBA00022475"/>
    </source>
</evidence>
<dbReference type="PATRIC" id="fig|1157951.4.peg.1968"/>
<dbReference type="PANTHER" id="PTHR34040">
    <property type="entry name" value="FLAGELLAR BIOSYNTHETIC PROTEIN FLIQ"/>
    <property type="match status" value="1"/>
</dbReference>
<dbReference type="PIRSF" id="PIRSF004669">
    <property type="entry name" value="FliQ"/>
    <property type="match status" value="1"/>
</dbReference>
<comment type="similarity">
    <text evidence="2">Belongs to the FliQ/MopD/SpaQ family.</text>
</comment>
<dbReference type="NCBIfam" id="TIGR01403">
    <property type="entry name" value="fliQ_rel_III"/>
    <property type="match status" value="1"/>
</dbReference>
<dbReference type="KEGG" id="psi:S70_09790"/>
<dbReference type="Pfam" id="PF01313">
    <property type="entry name" value="Bac_export_3"/>
    <property type="match status" value="1"/>
</dbReference>
<name>A0A140NME0_PROSM</name>
<protein>
    <submittedName>
        <fullName evidence="9">Type III secretion apparatus protein</fullName>
    </submittedName>
</protein>
<dbReference type="GeneID" id="93517388"/>
<keyword evidence="4 8" id="KW-0812">Transmembrane</keyword>
<comment type="subcellular location">
    <subcellularLocation>
        <location evidence="1">Cell membrane</location>
        <topology evidence="1">Multi-pass membrane protein</topology>
    </subcellularLocation>
</comment>
<evidence type="ECO:0000256" key="5">
    <source>
        <dbReference type="ARBA" id="ARBA00022989"/>
    </source>
</evidence>